<dbReference type="SUPFAM" id="SSF51621">
    <property type="entry name" value="Phosphoenolpyruvate/pyruvate domain"/>
    <property type="match status" value="1"/>
</dbReference>
<dbReference type="RefSeq" id="WP_133771906.1">
    <property type="nucleotide sequence ID" value="NZ_SNZR01000013.1"/>
</dbReference>
<sequence length="272" mass="28098">MLLRSLLFAPANRPELLAKFPGVGADAYAPDLEDGTPPAAREAARAGLAEALKGARGGRSDIKLFVRVNAIGSEDSPKDVAAAEAAGADGLVLPKAESAGDIAALGTRLPIIAGIESVRGVVEANAIAKAAGVLAVYFGAEDFAADIGGRRTKEGLEVLYARSQVVIAAKAAGVKALDQVVIDIRDDDGFRRDAEMARNLGYDGKMCLLPRQVGLAHEAFAPSATEIDRAARLIAAYEKATAEGKGTIDFEGRMVDPPILKAAQAILAAGRA</sequence>
<dbReference type="GO" id="GO:0000287">
    <property type="term" value="F:magnesium ion binding"/>
    <property type="evidence" value="ECO:0007669"/>
    <property type="project" value="TreeGrafter"/>
</dbReference>
<comment type="similarity">
    <text evidence="2">Belongs to the HpcH/HpaI aldolase family.</text>
</comment>
<evidence type="ECO:0000313" key="8">
    <source>
        <dbReference type="EMBL" id="TDR90480.1"/>
    </source>
</evidence>
<keyword evidence="4 6" id="KW-0460">Magnesium</keyword>
<gene>
    <name evidence="8" type="ORF">EV668_3331</name>
</gene>
<comment type="caution">
    <text evidence="8">The sequence shown here is derived from an EMBL/GenBank/DDBJ whole genome shotgun (WGS) entry which is preliminary data.</text>
</comment>
<feature type="binding site" evidence="6">
    <location>
        <position position="116"/>
    </location>
    <ligand>
        <name>Mg(2+)</name>
        <dbReference type="ChEBI" id="CHEBI:18420"/>
    </ligand>
</feature>
<comment type="cofactor">
    <cofactor evidence="1">
        <name>Mg(2+)</name>
        <dbReference type="ChEBI" id="CHEBI:18420"/>
    </cofactor>
</comment>
<dbReference type="InterPro" id="IPR005000">
    <property type="entry name" value="Aldolase/citrate-lyase_domain"/>
</dbReference>
<dbReference type="OrthoDB" id="9800547at2"/>
<keyword evidence="8" id="KW-0456">Lyase</keyword>
<dbReference type="PANTHER" id="PTHR32308:SF0">
    <property type="entry name" value="HPCH_HPAI ALDOLASE_CITRATE LYASE DOMAIN-CONTAINING PROTEIN"/>
    <property type="match status" value="1"/>
</dbReference>
<dbReference type="Pfam" id="PF03328">
    <property type="entry name" value="HpcH_HpaI"/>
    <property type="match status" value="1"/>
</dbReference>
<evidence type="ECO:0000256" key="3">
    <source>
        <dbReference type="ARBA" id="ARBA00022723"/>
    </source>
</evidence>
<feature type="domain" description="HpcH/HpaI aldolase/citrate lyase" evidence="7">
    <location>
        <begin position="4"/>
        <end position="208"/>
    </location>
</feature>
<keyword evidence="3 6" id="KW-0479">Metal-binding</keyword>
<evidence type="ECO:0000256" key="2">
    <source>
        <dbReference type="ARBA" id="ARBA00005568"/>
    </source>
</evidence>
<accession>A0A4R7BX28</accession>
<dbReference type="AlphaFoldDB" id="A0A4R7BX28"/>
<dbReference type="Proteomes" id="UP000295122">
    <property type="component" value="Unassembled WGS sequence"/>
</dbReference>
<dbReference type="GO" id="GO:0016829">
    <property type="term" value="F:lyase activity"/>
    <property type="evidence" value="ECO:0007669"/>
    <property type="project" value="UniProtKB-KW"/>
</dbReference>
<dbReference type="InterPro" id="IPR015813">
    <property type="entry name" value="Pyrv/PenolPyrv_kinase-like_dom"/>
</dbReference>
<keyword evidence="9" id="KW-1185">Reference proteome</keyword>
<feature type="binding site" evidence="6">
    <location>
        <position position="142"/>
    </location>
    <ligand>
        <name>Mg(2+)</name>
        <dbReference type="ChEBI" id="CHEBI:18420"/>
    </ligand>
</feature>
<dbReference type="PANTHER" id="PTHR32308">
    <property type="entry name" value="LYASE BETA SUBUNIT, PUTATIVE (AFU_ORTHOLOGUE AFUA_4G13030)-RELATED"/>
    <property type="match status" value="1"/>
</dbReference>
<dbReference type="Gene3D" id="3.20.20.60">
    <property type="entry name" value="Phosphoenolpyruvate-binding domains"/>
    <property type="match status" value="1"/>
</dbReference>
<dbReference type="InterPro" id="IPR040442">
    <property type="entry name" value="Pyrv_kinase-like_dom_sf"/>
</dbReference>
<proteinExistence type="inferred from homology"/>
<name>A0A4R7BX28_9HYPH</name>
<dbReference type="EMBL" id="SNZR01000013">
    <property type="protein sequence ID" value="TDR90480.1"/>
    <property type="molecule type" value="Genomic_DNA"/>
</dbReference>
<reference evidence="8 9" key="1">
    <citation type="submission" date="2019-03" db="EMBL/GenBank/DDBJ databases">
        <title>Genomic Encyclopedia of Type Strains, Phase IV (KMG-IV): sequencing the most valuable type-strain genomes for metagenomic binning, comparative biology and taxonomic classification.</title>
        <authorList>
            <person name="Goeker M."/>
        </authorList>
    </citation>
    <scope>NUCLEOTIDE SEQUENCE [LARGE SCALE GENOMIC DNA]</scope>
    <source>
        <strain evidence="8 9">DSM 25903</strain>
    </source>
</reference>
<dbReference type="PIRSF" id="PIRSF015582">
    <property type="entry name" value="Cit_lyase_B"/>
    <property type="match status" value="1"/>
</dbReference>
<evidence type="ECO:0000256" key="1">
    <source>
        <dbReference type="ARBA" id="ARBA00001946"/>
    </source>
</evidence>
<feature type="binding site" evidence="5">
    <location>
        <position position="116"/>
    </location>
    <ligand>
        <name>substrate</name>
    </ligand>
</feature>
<evidence type="ECO:0000256" key="5">
    <source>
        <dbReference type="PIRSR" id="PIRSR015582-1"/>
    </source>
</evidence>
<dbReference type="InterPro" id="IPR011206">
    <property type="entry name" value="Citrate_lyase_beta/mcl1/mcl2"/>
</dbReference>
<evidence type="ECO:0000256" key="4">
    <source>
        <dbReference type="ARBA" id="ARBA00022842"/>
    </source>
</evidence>
<protein>
    <submittedName>
        <fullName evidence="8">Citrate lyase subunit beta/citryl-CoA lyase</fullName>
    </submittedName>
</protein>
<dbReference type="GO" id="GO:0006107">
    <property type="term" value="P:oxaloacetate metabolic process"/>
    <property type="evidence" value="ECO:0007669"/>
    <property type="project" value="TreeGrafter"/>
</dbReference>
<evidence type="ECO:0000256" key="6">
    <source>
        <dbReference type="PIRSR" id="PIRSR015582-2"/>
    </source>
</evidence>
<feature type="binding site" evidence="5">
    <location>
        <position position="67"/>
    </location>
    <ligand>
        <name>substrate</name>
    </ligand>
</feature>
<organism evidence="8 9">
    <name type="scientific">Enterovirga rhinocerotis</name>
    <dbReference type="NCBI Taxonomy" id="1339210"/>
    <lineage>
        <taxon>Bacteria</taxon>
        <taxon>Pseudomonadati</taxon>
        <taxon>Pseudomonadota</taxon>
        <taxon>Alphaproteobacteria</taxon>
        <taxon>Hyphomicrobiales</taxon>
        <taxon>Methylobacteriaceae</taxon>
        <taxon>Enterovirga</taxon>
    </lineage>
</organism>
<evidence type="ECO:0000313" key="9">
    <source>
        <dbReference type="Proteomes" id="UP000295122"/>
    </source>
</evidence>
<evidence type="ECO:0000259" key="7">
    <source>
        <dbReference type="Pfam" id="PF03328"/>
    </source>
</evidence>